<sequence length="302" mass="34581">MFERPKIYDAYHAQAENIFNQSVAFIKFRFSEYLIPNPEKAKQAITVLTQIPENRRTNEDELLLLKLQESAGYFSVKTKHLYPSAFESALEHRMEAVRIQRKRFQKNQTAEEAKKLANYLYGLAIAYAEKPEKDIARATANIKEAIEILNAATPTSCEDLEQLGCYYEDAALICRQTNALLDAYSYYKASVNCLYQIKAISSDASAARNEMIQSRIEELNFQIKMMFKNNLDVVVEIADQSLALKSENEFLRKQLSEAKRESTHSKTTTAVAALHTFHTNAPKNTVKRVDPESRVLIKNGWY</sequence>
<dbReference type="AlphaFoldDB" id="A0A370GEG3"/>
<proteinExistence type="predicted"/>
<reference evidence="1 2" key="1">
    <citation type="submission" date="2018-07" db="EMBL/GenBank/DDBJ databases">
        <title>Genomic Encyclopedia of Type Strains, Phase IV (KMG-IV): sequencing the most valuable type-strain genomes for metagenomic binning, comparative biology and taxonomic classification.</title>
        <authorList>
            <person name="Goeker M."/>
        </authorList>
    </citation>
    <scope>NUCLEOTIDE SEQUENCE [LARGE SCALE GENOMIC DNA]</scope>
    <source>
        <strain evidence="1 2">DSM 16500</strain>
    </source>
</reference>
<evidence type="ECO:0000313" key="1">
    <source>
        <dbReference type="EMBL" id="RDI42071.1"/>
    </source>
</evidence>
<protein>
    <submittedName>
        <fullName evidence="1">Uncharacterized protein</fullName>
    </submittedName>
</protein>
<dbReference type="RefSeq" id="WP_114834750.1">
    <property type="nucleotide sequence ID" value="NZ_LR699115.1"/>
</dbReference>
<organism evidence="1 2">
    <name type="scientific">Aquicella lusitana</name>
    <dbReference type="NCBI Taxonomy" id="254246"/>
    <lineage>
        <taxon>Bacteria</taxon>
        <taxon>Pseudomonadati</taxon>
        <taxon>Pseudomonadota</taxon>
        <taxon>Gammaproteobacteria</taxon>
        <taxon>Legionellales</taxon>
        <taxon>Coxiellaceae</taxon>
        <taxon>Aquicella</taxon>
    </lineage>
</organism>
<dbReference type="EMBL" id="QQAX01000016">
    <property type="protein sequence ID" value="RDI42071.1"/>
    <property type="molecule type" value="Genomic_DNA"/>
</dbReference>
<name>A0A370GEG3_9COXI</name>
<dbReference type="Proteomes" id="UP000254720">
    <property type="component" value="Unassembled WGS sequence"/>
</dbReference>
<evidence type="ECO:0000313" key="2">
    <source>
        <dbReference type="Proteomes" id="UP000254720"/>
    </source>
</evidence>
<gene>
    <name evidence="1" type="ORF">C8D86_11625</name>
</gene>
<keyword evidence="2" id="KW-1185">Reference proteome</keyword>
<comment type="caution">
    <text evidence="1">The sequence shown here is derived from an EMBL/GenBank/DDBJ whole genome shotgun (WGS) entry which is preliminary data.</text>
</comment>
<accession>A0A370GEG3</accession>